<dbReference type="EMBL" id="CACTIH010005936">
    <property type="protein sequence ID" value="CAA3003212.1"/>
    <property type="molecule type" value="Genomic_DNA"/>
</dbReference>
<accession>A0A8S0TDJ3</accession>
<sequence length="290" mass="32824">MVEARNYVVIQTLLHIGDVPPVLIDPKSIDRHFVRGNDGDTVNESDEDNNGDLVDKISEHCLEDTTKKSAEYGPSNDKIDQPPSHRTSAARCHPGCKQGSGTAENENVHRVEENNEALDDEIDDSEGIDVGHLLRTLDDHPTQGACKQIKTSRIVRTTREKIRFLYNSKTHENALANPSLEMLDRGVNQWVDLCNHLNSNKFKKASSANIVNRLNKKYNHHTCSRPFSYIVEKMVEMLVEEHEYLIERAKEQQLPEDNPLDEIPIDDPDTGINIMMSVLDMKPGRRILGL</sequence>
<evidence type="ECO:0000256" key="1">
    <source>
        <dbReference type="SAM" id="MobiDB-lite"/>
    </source>
</evidence>
<keyword evidence="3" id="KW-1185">Reference proteome</keyword>
<name>A0A8S0TDJ3_OLEEU</name>
<protein>
    <submittedName>
        <fullName evidence="2">Uncharacterized protein</fullName>
    </submittedName>
</protein>
<organism evidence="2 3">
    <name type="scientific">Olea europaea subsp. europaea</name>
    <dbReference type="NCBI Taxonomy" id="158383"/>
    <lineage>
        <taxon>Eukaryota</taxon>
        <taxon>Viridiplantae</taxon>
        <taxon>Streptophyta</taxon>
        <taxon>Embryophyta</taxon>
        <taxon>Tracheophyta</taxon>
        <taxon>Spermatophyta</taxon>
        <taxon>Magnoliopsida</taxon>
        <taxon>eudicotyledons</taxon>
        <taxon>Gunneridae</taxon>
        <taxon>Pentapetalae</taxon>
        <taxon>asterids</taxon>
        <taxon>lamiids</taxon>
        <taxon>Lamiales</taxon>
        <taxon>Oleaceae</taxon>
        <taxon>Oleeae</taxon>
        <taxon>Olea</taxon>
    </lineage>
</organism>
<proteinExistence type="predicted"/>
<comment type="caution">
    <text evidence="2">The sequence shown here is derived from an EMBL/GenBank/DDBJ whole genome shotgun (WGS) entry which is preliminary data.</text>
</comment>
<feature type="region of interest" description="Disordered" evidence="1">
    <location>
        <begin position="65"/>
        <end position="108"/>
    </location>
</feature>
<reference evidence="2 3" key="1">
    <citation type="submission" date="2019-12" db="EMBL/GenBank/DDBJ databases">
        <authorList>
            <person name="Alioto T."/>
            <person name="Alioto T."/>
            <person name="Gomez Garrido J."/>
        </authorList>
    </citation>
    <scope>NUCLEOTIDE SEQUENCE [LARGE SCALE GENOMIC DNA]</scope>
</reference>
<dbReference type="AlphaFoldDB" id="A0A8S0TDJ3"/>
<evidence type="ECO:0000313" key="3">
    <source>
        <dbReference type="Proteomes" id="UP000594638"/>
    </source>
</evidence>
<dbReference type="Proteomes" id="UP000594638">
    <property type="component" value="Unassembled WGS sequence"/>
</dbReference>
<evidence type="ECO:0000313" key="2">
    <source>
        <dbReference type="EMBL" id="CAA3003212.1"/>
    </source>
</evidence>
<dbReference type="Gramene" id="OE9A008618T1">
    <property type="protein sequence ID" value="OE9A008618C1"/>
    <property type="gene ID" value="OE9A008618"/>
</dbReference>
<gene>
    <name evidence="2" type="ORF">OLEA9_A008618</name>
</gene>